<proteinExistence type="predicted"/>
<keyword evidence="2" id="KW-1003">Cell membrane</keyword>
<feature type="compositionally biased region" description="Low complexity" evidence="7">
    <location>
        <begin position="159"/>
        <end position="178"/>
    </location>
</feature>
<comment type="caution">
    <text evidence="10">The sequence shown here is derived from an EMBL/GenBank/DDBJ whole genome shotgun (WGS) entry which is preliminary data.</text>
</comment>
<keyword evidence="3" id="KW-0597">Phosphoprotein</keyword>
<keyword evidence="6 8" id="KW-0472">Membrane</keyword>
<feature type="transmembrane region" description="Helical" evidence="8">
    <location>
        <begin position="58"/>
        <end position="75"/>
    </location>
</feature>
<evidence type="ECO:0000256" key="6">
    <source>
        <dbReference type="ARBA" id="ARBA00023136"/>
    </source>
</evidence>
<dbReference type="InterPro" id="IPR010432">
    <property type="entry name" value="RDD"/>
</dbReference>
<dbReference type="InterPro" id="IPR051791">
    <property type="entry name" value="Pra-immunoreactive"/>
</dbReference>
<sequence>MASQTAAKPDRFTGLPPGVEVGPLGRRLVAHLVDAVVPAVLVAVLTSTGEPGVQAGDVVALVLLVAWAVVLWWMFATRAAGPGMRLMKLQLVGFSDGRPIGWGRFLLRALVLGLLSATGIGLLLMLFFLLRHPRYQGWHDLAAGSVVIRERMLAPRGARPASSAAADPRGPAAAEAPRPLTPPAASPGVDPVAGALPATALPMAPSGVEVGMAPVGPGAVAAGPVPAAAEPEDVGERTERFAPPVRRSPAPPPAPRRWTAVLDDGREVPVAGLVLLGRNPQPRPGEETAELVKIADETRTVSKSHLALDVDQEGLVVVDRGSTNGSTVTTTDGVTTPCEPGRPVHVDEGSVVSMGDHWLTVRQD</sequence>
<evidence type="ECO:0000256" key="5">
    <source>
        <dbReference type="ARBA" id="ARBA00022989"/>
    </source>
</evidence>
<organism evidence="10 11">
    <name type="scientific">Microlunatus capsulatus</name>
    <dbReference type="NCBI Taxonomy" id="99117"/>
    <lineage>
        <taxon>Bacteria</taxon>
        <taxon>Bacillati</taxon>
        <taxon>Actinomycetota</taxon>
        <taxon>Actinomycetes</taxon>
        <taxon>Propionibacteriales</taxon>
        <taxon>Propionibacteriaceae</taxon>
        <taxon>Microlunatus</taxon>
    </lineage>
</organism>
<evidence type="ECO:0000256" key="3">
    <source>
        <dbReference type="ARBA" id="ARBA00022553"/>
    </source>
</evidence>
<dbReference type="Pfam" id="PF06271">
    <property type="entry name" value="RDD"/>
    <property type="match status" value="1"/>
</dbReference>
<evidence type="ECO:0000313" key="11">
    <source>
        <dbReference type="Proteomes" id="UP000758168"/>
    </source>
</evidence>
<dbReference type="EMBL" id="JAGIOB010000001">
    <property type="protein sequence ID" value="MBP2417016.1"/>
    <property type="molecule type" value="Genomic_DNA"/>
</dbReference>
<dbReference type="RefSeq" id="WP_210055165.1">
    <property type="nucleotide sequence ID" value="NZ_BAAAMH010000004.1"/>
</dbReference>
<feature type="region of interest" description="Disordered" evidence="7">
    <location>
        <begin position="228"/>
        <end position="256"/>
    </location>
</feature>
<comment type="subcellular location">
    <subcellularLocation>
        <location evidence="1">Cell membrane</location>
        <topology evidence="1">Multi-pass membrane protein</topology>
    </subcellularLocation>
</comment>
<feature type="transmembrane region" description="Helical" evidence="8">
    <location>
        <begin position="105"/>
        <end position="130"/>
    </location>
</feature>
<gene>
    <name evidence="10" type="ORF">JOF54_001938</name>
</gene>
<dbReference type="InterPro" id="IPR000253">
    <property type="entry name" value="FHA_dom"/>
</dbReference>
<dbReference type="PANTHER" id="PTHR36115:SF4">
    <property type="entry name" value="MEMBRANE PROTEIN"/>
    <property type="match status" value="1"/>
</dbReference>
<evidence type="ECO:0000256" key="7">
    <source>
        <dbReference type="SAM" id="MobiDB-lite"/>
    </source>
</evidence>
<dbReference type="Proteomes" id="UP000758168">
    <property type="component" value="Unassembled WGS sequence"/>
</dbReference>
<dbReference type="PANTHER" id="PTHR36115">
    <property type="entry name" value="PROLINE-RICH ANTIGEN HOMOLOG-RELATED"/>
    <property type="match status" value="1"/>
</dbReference>
<dbReference type="InterPro" id="IPR008984">
    <property type="entry name" value="SMAD_FHA_dom_sf"/>
</dbReference>
<dbReference type="Gene3D" id="2.60.200.20">
    <property type="match status" value="1"/>
</dbReference>
<name>A0ABS4Z7I7_9ACTN</name>
<keyword evidence="4 8" id="KW-0812">Transmembrane</keyword>
<evidence type="ECO:0000256" key="2">
    <source>
        <dbReference type="ARBA" id="ARBA00022475"/>
    </source>
</evidence>
<dbReference type="PROSITE" id="PS50006">
    <property type="entry name" value="FHA_DOMAIN"/>
    <property type="match status" value="1"/>
</dbReference>
<evidence type="ECO:0000259" key="9">
    <source>
        <dbReference type="PROSITE" id="PS50006"/>
    </source>
</evidence>
<protein>
    <submittedName>
        <fullName evidence="10">RDD family membrane protein YckC</fullName>
    </submittedName>
</protein>
<accession>A0ABS4Z7I7</accession>
<dbReference type="Pfam" id="PF00498">
    <property type="entry name" value="FHA"/>
    <property type="match status" value="1"/>
</dbReference>
<reference evidence="10 11" key="1">
    <citation type="submission" date="2021-03" db="EMBL/GenBank/DDBJ databases">
        <title>Sequencing the genomes of 1000 actinobacteria strains.</title>
        <authorList>
            <person name="Klenk H.-P."/>
        </authorList>
    </citation>
    <scope>NUCLEOTIDE SEQUENCE [LARGE SCALE GENOMIC DNA]</scope>
    <source>
        <strain evidence="10 11">DSM 12936</strain>
    </source>
</reference>
<evidence type="ECO:0000256" key="8">
    <source>
        <dbReference type="SAM" id="Phobius"/>
    </source>
</evidence>
<evidence type="ECO:0000256" key="1">
    <source>
        <dbReference type="ARBA" id="ARBA00004651"/>
    </source>
</evidence>
<evidence type="ECO:0000313" key="10">
    <source>
        <dbReference type="EMBL" id="MBP2417016.1"/>
    </source>
</evidence>
<dbReference type="SUPFAM" id="SSF49879">
    <property type="entry name" value="SMAD/FHA domain"/>
    <property type="match status" value="1"/>
</dbReference>
<keyword evidence="11" id="KW-1185">Reference proteome</keyword>
<feature type="domain" description="FHA" evidence="9">
    <location>
        <begin position="274"/>
        <end position="329"/>
    </location>
</feature>
<evidence type="ECO:0000256" key="4">
    <source>
        <dbReference type="ARBA" id="ARBA00022692"/>
    </source>
</evidence>
<keyword evidence="5 8" id="KW-1133">Transmembrane helix</keyword>
<feature type="region of interest" description="Disordered" evidence="7">
    <location>
        <begin position="159"/>
        <end position="191"/>
    </location>
</feature>